<dbReference type="AlphaFoldDB" id="A0AAJ1MPH7"/>
<name>A0AAJ1MPH7_9SPIO</name>
<gene>
    <name evidence="2" type="ORF">PQJ61_13900</name>
</gene>
<keyword evidence="1" id="KW-0472">Membrane</keyword>
<accession>A0AAJ1MPH7</accession>
<reference evidence="2 3" key="1">
    <citation type="submission" date="2022-12" db="EMBL/GenBank/DDBJ databases">
        <title>Metagenome assembled genome from gulf of manar.</title>
        <authorList>
            <person name="Kohli P."/>
            <person name="Pk S."/>
            <person name="Venkata Ramana C."/>
            <person name="Sasikala C."/>
        </authorList>
    </citation>
    <scope>NUCLEOTIDE SEQUENCE [LARGE SCALE GENOMIC DNA]</scope>
    <source>
        <strain evidence="2">JB008</strain>
    </source>
</reference>
<keyword evidence="1" id="KW-0812">Transmembrane</keyword>
<dbReference type="InterPro" id="IPR010540">
    <property type="entry name" value="CmpB_TMEM229"/>
</dbReference>
<feature type="transmembrane region" description="Helical" evidence="1">
    <location>
        <begin position="68"/>
        <end position="86"/>
    </location>
</feature>
<feature type="transmembrane region" description="Helical" evidence="1">
    <location>
        <begin position="107"/>
        <end position="128"/>
    </location>
</feature>
<proteinExistence type="predicted"/>
<evidence type="ECO:0000256" key="1">
    <source>
        <dbReference type="SAM" id="Phobius"/>
    </source>
</evidence>
<keyword evidence="1" id="KW-1133">Transmembrane helix</keyword>
<comment type="caution">
    <text evidence="2">The sequence shown here is derived from an EMBL/GenBank/DDBJ whole genome shotgun (WGS) entry which is preliminary data.</text>
</comment>
<feature type="transmembrane region" description="Helical" evidence="1">
    <location>
        <begin position="148"/>
        <end position="166"/>
    </location>
</feature>
<evidence type="ECO:0000313" key="2">
    <source>
        <dbReference type="EMBL" id="MDC7227854.1"/>
    </source>
</evidence>
<dbReference type="EMBL" id="JAQQAL010000035">
    <property type="protein sequence ID" value="MDC7227854.1"/>
    <property type="molecule type" value="Genomic_DNA"/>
</dbReference>
<sequence length="178" mass="20571">MLDDLVLIFFVFAVLGWLIEVAFRSIYLRHPVNPGFHKGPWLPLYGSAGSVNYLVSSNLSSYPLMLRMLFYLVLCTAFEFLAGVFLEKVFHKRYWDYSEHRFNIRGLVCPVYSIGWVVISVIVELFILPEMQSLIVLIPDNMLLRTDLVLISVFGVDFMFSSGIASRERFNRLRALFS</sequence>
<dbReference type="Proteomes" id="UP001221217">
    <property type="component" value="Unassembled WGS sequence"/>
</dbReference>
<feature type="transmembrane region" description="Helical" evidence="1">
    <location>
        <begin position="6"/>
        <end position="27"/>
    </location>
</feature>
<organism evidence="2 3">
    <name type="scientific">Candidatus Thalassospirochaeta sargassi</name>
    <dbReference type="NCBI Taxonomy" id="3119039"/>
    <lineage>
        <taxon>Bacteria</taxon>
        <taxon>Pseudomonadati</taxon>
        <taxon>Spirochaetota</taxon>
        <taxon>Spirochaetia</taxon>
        <taxon>Spirochaetales</taxon>
        <taxon>Spirochaetaceae</taxon>
        <taxon>Candidatus Thalassospirochaeta</taxon>
    </lineage>
</organism>
<dbReference type="Pfam" id="PF06541">
    <property type="entry name" value="ABC_trans_CmpB"/>
    <property type="match status" value="1"/>
</dbReference>
<evidence type="ECO:0000313" key="3">
    <source>
        <dbReference type="Proteomes" id="UP001221217"/>
    </source>
</evidence>
<protein>
    <submittedName>
        <fullName evidence="2">ABC transporter permease</fullName>
    </submittedName>
</protein>